<evidence type="ECO:0000313" key="1">
    <source>
        <dbReference type="EMBL" id="PHK06360.1"/>
    </source>
</evidence>
<dbReference type="GeneID" id="57094862"/>
<organism evidence="1 2">
    <name type="scientific">Nostoc linckia z8</name>
    <dbReference type="NCBI Taxonomy" id="1628746"/>
    <lineage>
        <taxon>Bacteria</taxon>
        <taxon>Bacillati</taxon>
        <taxon>Cyanobacteriota</taxon>
        <taxon>Cyanophyceae</taxon>
        <taxon>Nostocales</taxon>
        <taxon>Nostocaceae</taxon>
        <taxon>Nostoc</taxon>
    </lineage>
</organism>
<dbReference type="RefSeq" id="WP_099069993.1">
    <property type="nucleotide sequence ID" value="NZ_LAHD01000008.1"/>
</dbReference>
<gene>
    <name evidence="1" type="ORF">VF08_04840</name>
</gene>
<sequence>MFGFKGSSEGIELILEKISRNEKTQELTHKQVRAYARCLLNLVPHIHHLGCQQETEITALFASLSSSGLPHYDRSFLASSALKLLKSSREESAQNESF</sequence>
<evidence type="ECO:0000313" key="2">
    <source>
        <dbReference type="Proteomes" id="UP000222310"/>
    </source>
</evidence>
<dbReference type="Proteomes" id="UP000222310">
    <property type="component" value="Unassembled WGS sequence"/>
</dbReference>
<dbReference type="EMBL" id="LAHD01000008">
    <property type="protein sequence ID" value="PHK06360.1"/>
    <property type="molecule type" value="Genomic_DNA"/>
</dbReference>
<accession>A0A9Q5ZG04</accession>
<name>A0A9Q5ZG04_NOSLI</name>
<protein>
    <submittedName>
        <fullName evidence="1">Uncharacterized protein</fullName>
    </submittedName>
</protein>
<proteinExistence type="predicted"/>
<reference evidence="1 2" key="1">
    <citation type="submission" date="2015-02" db="EMBL/GenBank/DDBJ databases">
        <title>Nostoc linckia genome annotation.</title>
        <authorList>
            <person name="Zhou Z."/>
        </authorList>
    </citation>
    <scope>NUCLEOTIDE SEQUENCE [LARGE SCALE GENOMIC DNA]</scope>
    <source>
        <strain evidence="2">z8</strain>
    </source>
</reference>
<dbReference type="AlphaFoldDB" id="A0A9Q5ZG04"/>
<comment type="caution">
    <text evidence="1">The sequence shown here is derived from an EMBL/GenBank/DDBJ whole genome shotgun (WGS) entry which is preliminary data.</text>
</comment>